<gene>
    <name evidence="2" type="ORF">FCM35_KLT06467</name>
</gene>
<protein>
    <submittedName>
        <fullName evidence="2">Uncharacterized protein</fullName>
    </submittedName>
</protein>
<comment type="caution">
    <text evidence="2">The sequence shown here is derived from an EMBL/GenBank/DDBJ whole genome shotgun (WGS) entry which is preliminary data.</text>
</comment>
<keyword evidence="3" id="KW-1185">Reference proteome</keyword>
<feature type="region of interest" description="Disordered" evidence="1">
    <location>
        <begin position="78"/>
        <end position="201"/>
    </location>
</feature>
<sequence>MYTLGHVHGNTDAGRQQHRRRAPAAPTDSTDGGMYPDGRHRRKAPTEGTDGRHRRGHVHPWACTWWPPPFQFFFKAPTQSARSTDGAPTEGTDVRHRRGTDGACTPLGMYMGTPTLAASSTDAERQQHRRAAPTGASPTEAPTLGASCTDGSTDAGRQQNRRKHRRGHVHGNTDAERQQHRRRAPAAPTLGTDAERQQHRRGHVHPWAYCVSGGGPAKHLPPSSPPTSSRDAPCVYGEGQIRATWGWISVDRGSKATLPLTMPRRVFKSSAEDSARRPCEIDLQGGRPRLVRRGGLADGTGPSGPEPLLWVGRDGGRWRRLLAWILT</sequence>
<dbReference type="AlphaFoldDB" id="A0A833R0R7"/>
<proteinExistence type="predicted"/>
<dbReference type="EMBL" id="SWLB01000016">
    <property type="protein sequence ID" value="KAF3327861.1"/>
    <property type="molecule type" value="Genomic_DNA"/>
</dbReference>
<feature type="compositionally biased region" description="Basic residues" evidence="1">
    <location>
        <begin position="159"/>
        <end position="169"/>
    </location>
</feature>
<name>A0A833R0R7_9POAL</name>
<evidence type="ECO:0000256" key="1">
    <source>
        <dbReference type="SAM" id="MobiDB-lite"/>
    </source>
</evidence>
<reference evidence="2" key="1">
    <citation type="submission" date="2020-01" db="EMBL/GenBank/DDBJ databases">
        <title>Genome sequence of Kobresia littledalei, the first chromosome-level genome in the family Cyperaceae.</title>
        <authorList>
            <person name="Qu G."/>
        </authorList>
    </citation>
    <scope>NUCLEOTIDE SEQUENCE</scope>
    <source>
        <strain evidence="2">C.B.Clarke</strain>
        <tissue evidence="2">Leaf</tissue>
    </source>
</reference>
<feature type="region of interest" description="Disordered" evidence="1">
    <location>
        <begin position="1"/>
        <end position="57"/>
    </location>
</feature>
<accession>A0A833R0R7</accession>
<feature type="compositionally biased region" description="Polar residues" evidence="1">
    <location>
        <begin position="149"/>
        <end position="158"/>
    </location>
</feature>
<evidence type="ECO:0000313" key="3">
    <source>
        <dbReference type="Proteomes" id="UP000623129"/>
    </source>
</evidence>
<evidence type="ECO:0000313" key="2">
    <source>
        <dbReference type="EMBL" id="KAF3327861.1"/>
    </source>
</evidence>
<dbReference type="Proteomes" id="UP000623129">
    <property type="component" value="Unassembled WGS sequence"/>
</dbReference>
<organism evidence="2 3">
    <name type="scientific">Carex littledalei</name>
    <dbReference type="NCBI Taxonomy" id="544730"/>
    <lineage>
        <taxon>Eukaryota</taxon>
        <taxon>Viridiplantae</taxon>
        <taxon>Streptophyta</taxon>
        <taxon>Embryophyta</taxon>
        <taxon>Tracheophyta</taxon>
        <taxon>Spermatophyta</taxon>
        <taxon>Magnoliopsida</taxon>
        <taxon>Liliopsida</taxon>
        <taxon>Poales</taxon>
        <taxon>Cyperaceae</taxon>
        <taxon>Cyperoideae</taxon>
        <taxon>Cariceae</taxon>
        <taxon>Carex</taxon>
        <taxon>Carex subgen. Euthyceras</taxon>
    </lineage>
</organism>